<dbReference type="Gene3D" id="3.40.50.720">
    <property type="entry name" value="NAD(P)-binding Rossmann-like Domain"/>
    <property type="match status" value="1"/>
</dbReference>
<dbReference type="OrthoDB" id="2735536at2759"/>
<keyword evidence="5" id="KW-1185">Reference proteome</keyword>
<evidence type="ECO:0000259" key="3">
    <source>
        <dbReference type="Pfam" id="PF01073"/>
    </source>
</evidence>
<feature type="compositionally biased region" description="Pro residues" evidence="2">
    <location>
        <begin position="79"/>
        <end position="93"/>
    </location>
</feature>
<reference evidence="4" key="1">
    <citation type="submission" date="2017-07" db="EMBL/GenBank/DDBJ databases">
        <title>Taro Niue Genome Assembly and Annotation.</title>
        <authorList>
            <person name="Atibalentja N."/>
            <person name="Keating K."/>
            <person name="Fields C.J."/>
        </authorList>
    </citation>
    <scope>NUCLEOTIDE SEQUENCE</scope>
    <source>
        <strain evidence="4">Niue_2</strain>
        <tissue evidence="4">Leaf</tissue>
    </source>
</reference>
<evidence type="ECO:0000313" key="5">
    <source>
        <dbReference type="Proteomes" id="UP000652761"/>
    </source>
</evidence>
<evidence type="ECO:0000256" key="2">
    <source>
        <dbReference type="SAM" id="MobiDB-lite"/>
    </source>
</evidence>
<protein>
    <recommendedName>
        <fullName evidence="3">3-beta hydroxysteroid dehydrogenase/isomerase domain-containing protein</fullName>
    </recommendedName>
</protein>
<dbReference type="InterPro" id="IPR036291">
    <property type="entry name" value="NAD(P)-bd_dom_sf"/>
</dbReference>
<evidence type="ECO:0000313" key="4">
    <source>
        <dbReference type="EMBL" id="MQL68017.1"/>
    </source>
</evidence>
<dbReference type="InterPro" id="IPR002225">
    <property type="entry name" value="3Beta_OHSteriod_DH/Estase"/>
</dbReference>
<dbReference type="PANTHER" id="PTHR10366">
    <property type="entry name" value="NAD DEPENDENT EPIMERASE/DEHYDRATASE"/>
    <property type="match status" value="1"/>
</dbReference>
<feature type="region of interest" description="Disordered" evidence="2">
    <location>
        <begin position="72"/>
        <end position="95"/>
    </location>
</feature>
<dbReference type="PANTHER" id="PTHR10366:SF369">
    <property type="entry name" value="CINNAMOYL-COA REDUCTASE-LIKE PROTEIN"/>
    <property type="match status" value="1"/>
</dbReference>
<dbReference type="AlphaFoldDB" id="A0A843TCQ5"/>
<feature type="non-terminal residue" evidence="4">
    <location>
        <position position="217"/>
    </location>
</feature>
<proteinExistence type="predicted"/>
<sequence>LSKRSRPRPPLSSSKLDIDHALGHHHRRPSRTPTAPSATIVVVQVGRRRDHPRPSTPPSSPAIVVHDLLDRDNRHLNPPVSPSHPRPSTPPSSPAVVVHDLATYSTAAISPPSESLPCADDEGETKHLCNLHGAATRLHLFQIDILDYSSLLTAIRGTAGVFHLAYPCIVDRVCDPKGELLDPEVKGTVNVLRAAKECGVMMVVVTSSISAIIPSPS</sequence>
<dbReference type="InterPro" id="IPR050425">
    <property type="entry name" value="NAD(P)_dehydrat-like"/>
</dbReference>
<evidence type="ECO:0000256" key="1">
    <source>
        <dbReference type="ARBA" id="ARBA00023002"/>
    </source>
</evidence>
<dbReference type="Proteomes" id="UP000652761">
    <property type="component" value="Unassembled WGS sequence"/>
</dbReference>
<organism evidence="4 5">
    <name type="scientific">Colocasia esculenta</name>
    <name type="common">Wild taro</name>
    <name type="synonym">Arum esculentum</name>
    <dbReference type="NCBI Taxonomy" id="4460"/>
    <lineage>
        <taxon>Eukaryota</taxon>
        <taxon>Viridiplantae</taxon>
        <taxon>Streptophyta</taxon>
        <taxon>Embryophyta</taxon>
        <taxon>Tracheophyta</taxon>
        <taxon>Spermatophyta</taxon>
        <taxon>Magnoliopsida</taxon>
        <taxon>Liliopsida</taxon>
        <taxon>Araceae</taxon>
        <taxon>Aroideae</taxon>
        <taxon>Colocasieae</taxon>
        <taxon>Colocasia</taxon>
    </lineage>
</organism>
<dbReference type="SUPFAM" id="SSF51735">
    <property type="entry name" value="NAD(P)-binding Rossmann-fold domains"/>
    <property type="match status" value="1"/>
</dbReference>
<comment type="caution">
    <text evidence="4">The sequence shown here is derived from an EMBL/GenBank/DDBJ whole genome shotgun (WGS) entry which is preliminary data.</text>
</comment>
<gene>
    <name evidence="4" type="ORF">Taro_000283</name>
</gene>
<accession>A0A843TCQ5</accession>
<name>A0A843TCQ5_COLES</name>
<dbReference type="Pfam" id="PF01073">
    <property type="entry name" value="3Beta_HSD"/>
    <property type="match status" value="1"/>
</dbReference>
<feature type="region of interest" description="Disordered" evidence="2">
    <location>
        <begin position="1"/>
        <end position="38"/>
    </location>
</feature>
<dbReference type="EMBL" id="NMUH01000006">
    <property type="protein sequence ID" value="MQL68017.1"/>
    <property type="molecule type" value="Genomic_DNA"/>
</dbReference>
<keyword evidence="1" id="KW-0560">Oxidoreductase</keyword>
<dbReference type="GO" id="GO:0016616">
    <property type="term" value="F:oxidoreductase activity, acting on the CH-OH group of donors, NAD or NADP as acceptor"/>
    <property type="evidence" value="ECO:0007669"/>
    <property type="project" value="InterPro"/>
</dbReference>
<dbReference type="GO" id="GO:0006694">
    <property type="term" value="P:steroid biosynthetic process"/>
    <property type="evidence" value="ECO:0007669"/>
    <property type="project" value="InterPro"/>
</dbReference>
<feature type="domain" description="3-beta hydroxysteroid dehydrogenase/isomerase" evidence="3">
    <location>
        <begin position="140"/>
        <end position="214"/>
    </location>
</feature>